<accession>A0ABQ9NP66</accession>
<keyword evidence="1" id="KW-0175">Coiled coil</keyword>
<evidence type="ECO:0000313" key="2">
    <source>
        <dbReference type="EMBL" id="KAJ9661588.1"/>
    </source>
</evidence>
<reference evidence="2" key="1">
    <citation type="submission" date="2022-10" db="EMBL/GenBank/DDBJ databases">
        <title>Culturing micro-colonial fungi from biological soil crusts in the Mojave desert and describing Neophaeococcomyces mojavensis, and introducing the new genera and species Taxawa tesnikishii.</title>
        <authorList>
            <person name="Kurbessoian T."/>
            <person name="Stajich J.E."/>
        </authorList>
    </citation>
    <scope>NUCLEOTIDE SEQUENCE</scope>
    <source>
        <strain evidence="2">TK_1</strain>
    </source>
</reference>
<protein>
    <submittedName>
        <fullName evidence="2">Uncharacterized protein</fullName>
    </submittedName>
</protein>
<sequence>MRGAQCRREEEQRAQIAVMLAEKKRQEREVEFLKHADELAEGVQEFFAGLSAEDETGLEYSAEDEMLIAEVLAAAEESSFI</sequence>
<evidence type="ECO:0000313" key="3">
    <source>
        <dbReference type="Proteomes" id="UP001172684"/>
    </source>
</evidence>
<dbReference type="Proteomes" id="UP001172684">
    <property type="component" value="Unassembled WGS sequence"/>
</dbReference>
<name>A0ABQ9NP66_9PEZI</name>
<feature type="coiled-coil region" evidence="1">
    <location>
        <begin position="9"/>
        <end position="36"/>
    </location>
</feature>
<gene>
    <name evidence="2" type="ORF">H2201_006444</name>
</gene>
<dbReference type="EMBL" id="JAPDRL010000056">
    <property type="protein sequence ID" value="KAJ9661588.1"/>
    <property type="molecule type" value="Genomic_DNA"/>
</dbReference>
<comment type="caution">
    <text evidence="2">The sequence shown here is derived from an EMBL/GenBank/DDBJ whole genome shotgun (WGS) entry which is preliminary data.</text>
</comment>
<evidence type="ECO:0000256" key="1">
    <source>
        <dbReference type="SAM" id="Coils"/>
    </source>
</evidence>
<keyword evidence="3" id="KW-1185">Reference proteome</keyword>
<proteinExistence type="predicted"/>
<organism evidence="2 3">
    <name type="scientific">Coniosporium apollinis</name>
    <dbReference type="NCBI Taxonomy" id="61459"/>
    <lineage>
        <taxon>Eukaryota</taxon>
        <taxon>Fungi</taxon>
        <taxon>Dikarya</taxon>
        <taxon>Ascomycota</taxon>
        <taxon>Pezizomycotina</taxon>
        <taxon>Dothideomycetes</taxon>
        <taxon>Dothideomycetes incertae sedis</taxon>
        <taxon>Coniosporium</taxon>
    </lineage>
</organism>